<dbReference type="PANTHER" id="PTHR33876:SF4">
    <property type="entry name" value="CHLOROPLAST PROTEIN FOR GROWTH AND FERTILITY 2"/>
    <property type="match status" value="1"/>
</dbReference>
<evidence type="ECO:0000256" key="2">
    <source>
        <dbReference type="SAM" id="Phobius"/>
    </source>
</evidence>
<dbReference type="AlphaFoldDB" id="A0A956M2C5"/>
<name>A0A956M2C5_UNCEI</name>
<feature type="transmembrane region" description="Helical" evidence="2">
    <location>
        <begin position="166"/>
        <end position="186"/>
    </location>
</feature>
<reference evidence="3" key="2">
    <citation type="journal article" date="2021" name="Microbiome">
        <title>Successional dynamics and alternative stable states in a saline activated sludge microbial community over 9 years.</title>
        <authorList>
            <person name="Wang Y."/>
            <person name="Ye J."/>
            <person name="Ju F."/>
            <person name="Liu L."/>
            <person name="Boyd J.A."/>
            <person name="Deng Y."/>
            <person name="Parks D.H."/>
            <person name="Jiang X."/>
            <person name="Yin X."/>
            <person name="Woodcroft B.J."/>
            <person name="Tyson G.W."/>
            <person name="Hugenholtz P."/>
            <person name="Polz M.F."/>
            <person name="Zhang T."/>
        </authorList>
    </citation>
    <scope>NUCLEOTIDE SEQUENCE</scope>
    <source>
        <strain evidence="3">HKST-UBA01</strain>
    </source>
</reference>
<organism evidence="3 4">
    <name type="scientific">Eiseniibacteriota bacterium</name>
    <dbReference type="NCBI Taxonomy" id="2212470"/>
    <lineage>
        <taxon>Bacteria</taxon>
        <taxon>Candidatus Eiseniibacteriota</taxon>
    </lineage>
</organism>
<accession>A0A956M2C5</accession>
<sequence>MIFLFLAGGIAGLIHVLSGPDHLAAVAPFALRGRERAWIPGALWGSGHTAGVAVVALAAFALREALPIERLSQYSEQIVGILLILVGAWTVRRALRSHVHTHVHEHDGTRHAHLHVHLGADSHSPAIPSAATGAGDEPTAPLPARSQSGQFARSRRKPFAHEHSHAPLWIGIVHGAAGSAHLWALLPALALPSRAEAAAYLSGYGCGTVGAMVGFSATLGLAARVAGDRTPVLYRRFLLTSGLAAIVIGVFWLRPH</sequence>
<dbReference type="InterPro" id="IPR052776">
    <property type="entry name" value="Chloro_ReproSupport/MetalTrans"/>
</dbReference>
<feature type="transmembrane region" description="Helical" evidence="2">
    <location>
        <begin position="42"/>
        <end position="62"/>
    </location>
</feature>
<comment type="caution">
    <text evidence="3">The sequence shown here is derived from an EMBL/GenBank/DDBJ whole genome shotgun (WGS) entry which is preliminary data.</text>
</comment>
<dbReference type="Proteomes" id="UP000697710">
    <property type="component" value="Unassembled WGS sequence"/>
</dbReference>
<feature type="region of interest" description="Disordered" evidence="1">
    <location>
        <begin position="125"/>
        <end position="156"/>
    </location>
</feature>
<keyword evidence="2" id="KW-0472">Membrane</keyword>
<feature type="transmembrane region" description="Helical" evidence="2">
    <location>
        <begin position="233"/>
        <end position="253"/>
    </location>
</feature>
<protein>
    <submittedName>
        <fullName evidence="3">Nickel transporter</fullName>
    </submittedName>
</protein>
<keyword evidence="2" id="KW-0812">Transmembrane</keyword>
<evidence type="ECO:0000313" key="3">
    <source>
        <dbReference type="EMBL" id="MCA9729975.1"/>
    </source>
</evidence>
<reference evidence="3" key="1">
    <citation type="submission" date="2020-04" db="EMBL/GenBank/DDBJ databases">
        <authorList>
            <person name="Zhang T."/>
        </authorList>
    </citation>
    <scope>NUCLEOTIDE SEQUENCE</scope>
    <source>
        <strain evidence="3">HKST-UBA01</strain>
    </source>
</reference>
<gene>
    <name evidence="3" type="ORF">KC729_19985</name>
</gene>
<dbReference type="EMBL" id="JAGQHR010000925">
    <property type="protein sequence ID" value="MCA9729975.1"/>
    <property type="molecule type" value="Genomic_DNA"/>
</dbReference>
<keyword evidence="2" id="KW-1133">Transmembrane helix</keyword>
<evidence type="ECO:0000313" key="4">
    <source>
        <dbReference type="Proteomes" id="UP000697710"/>
    </source>
</evidence>
<evidence type="ECO:0000256" key="1">
    <source>
        <dbReference type="SAM" id="MobiDB-lite"/>
    </source>
</evidence>
<proteinExistence type="predicted"/>
<dbReference type="PANTHER" id="PTHR33876">
    <property type="entry name" value="UNNAMED PRODUCT"/>
    <property type="match status" value="1"/>
</dbReference>
<feature type="transmembrane region" description="Helical" evidence="2">
    <location>
        <begin position="198"/>
        <end position="221"/>
    </location>
</feature>